<protein>
    <recommendedName>
        <fullName evidence="4">Cupin-like domain-containing protein</fullName>
    </recommendedName>
</protein>
<comment type="caution">
    <text evidence="2">The sequence shown here is derived from an EMBL/GenBank/DDBJ whole genome shotgun (WGS) entry which is preliminary data.</text>
</comment>
<evidence type="ECO:0000256" key="1">
    <source>
        <dbReference type="SAM" id="Phobius"/>
    </source>
</evidence>
<keyword evidence="1" id="KW-0812">Transmembrane</keyword>
<proteinExistence type="predicted"/>
<dbReference type="GO" id="GO:0016706">
    <property type="term" value="F:2-oxoglutarate-dependent dioxygenase activity"/>
    <property type="evidence" value="ECO:0007669"/>
    <property type="project" value="TreeGrafter"/>
</dbReference>
<reference evidence="2" key="1">
    <citation type="submission" date="2021-03" db="EMBL/GenBank/DDBJ databases">
        <title>Chromosome level genome of the anhydrobiotic midge Polypedilum vanderplanki.</title>
        <authorList>
            <person name="Yoshida Y."/>
            <person name="Kikawada T."/>
            <person name="Gusev O."/>
        </authorList>
    </citation>
    <scope>NUCLEOTIDE SEQUENCE</scope>
    <source>
        <strain evidence="2">NIAS01</strain>
        <tissue evidence="2">Whole body or cell culture</tissue>
    </source>
</reference>
<name>A0A9J6CHL8_POLVA</name>
<sequence>MEEISEKLENLLKIANEKKINLNSLKSIESRHKKYFDLNYKWKILIITLIMGIIYAKLNHLFGTKKCILAMPKDLDKIFREPDDCNFCRGIRSGKRVSNIDPDEFEKLYAYNGNVLIVTDATKNWTALDVFDFWYFKEIYEKHDPKRKTQDCQFFPYKTNFTSLFDALNMDKDRIEYRPGTEPWYFGWSNCNEEIASLLRQHYDRPYFLPKTSELNAIDWVFMGGRGLGAHMHLDNVNLPSWQAQLKGTKEWLIAPTPECMFECHFFSVIVNPGDIIVLDTNKWYHKTNVLSEEISIVIGAEYD</sequence>
<keyword evidence="1" id="KW-0472">Membrane</keyword>
<feature type="transmembrane region" description="Helical" evidence="1">
    <location>
        <begin position="40"/>
        <end position="58"/>
    </location>
</feature>
<keyword evidence="1" id="KW-1133">Transmembrane helix</keyword>
<dbReference type="Gene3D" id="2.60.120.650">
    <property type="entry name" value="Cupin"/>
    <property type="match status" value="1"/>
</dbReference>
<dbReference type="Proteomes" id="UP001107558">
    <property type="component" value="Chromosome 1"/>
</dbReference>
<gene>
    <name evidence="2" type="ORF">PVAND_010552</name>
</gene>
<accession>A0A9J6CHL8</accession>
<evidence type="ECO:0000313" key="2">
    <source>
        <dbReference type="EMBL" id="KAG5681086.1"/>
    </source>
</evidence>
<dbReference type="SUPFAM" id="SSF51197">
    <property type="entry name" value="Clavaminate synthase-like"/>
    <property type="match status" value="1"/>
</dbReference>
<dbReference type="EMBL" id="JADBJN010000001">
    <property type="protein sequence ID" value="KAG5681086.1"/>
    <property type="molecule type" value="Genomic_DNA"/>
</dbReference>
<evidence type="ECO:0008006" key="4">
    <source>
        <dbReference type="Google" id="ProtNLM"/>
    </source>
</evidence>
<dbReference type="PANTHER" id="PTHR12480">
    <property type="entry name" value="ARGININE DEMETHYLASE AND LYSYL-HYDROXYLASE JMJD"/>
    <property type="match status" value="1"/>
</dbReference>
<dbReference type="PANTHER" id="PTHR12480:SF19">
    <property type="entry name" value="CUPIN-LIKE DOMAIN-CONTAINING PROTEIN"/>
    <property type="match status" value="1"/>
</dbReference>
<dbReference type="AlphaFoldDB" id="A0A9J6CHL8"/>
<keyword evidence="3" id="KW-1185">Reference proteome</keyword>
<dbReference type="InterPro" id="IPR050910">
    <property type="entry name" value="JMJD6_ArgDemeth/LysHydrox"/>
</dbReference>
<organism evidence="2 3">
    <name type="scientific">Polypedilum vanderplanki</name>
    <name type="common">Sleeping chironomid midge</name>
    <dbReference type="NCBI Taxonomy" id="319348"/>
    <lineage>
        <taxon>Eukaryota</taxon>
        <taxon>Metazoa</taxon>
        <taxon>Ecdysozoa</taxon>
        <taxon>Arthropoda</taxon>
        <taxon>Hexapoda</taxon>
        <taxon>Insecta</taxon>
        <taxon>Pterygota</taxon>
        <taxon>Neoptera</taxon>
        <taxon>Endopterygota</taxon>
        <taxon>Diptera</taxon>
        <taxon>Nematocera</taxon>
        <taxon>Chironomoidea</taxon>
        <taxon>Chironomidae</taxon>
        <taxon>Chironominae</taxon>
        <taxon>Polypedilum</taxon>
        <taxon>Polypedilum</taxon>
    </lineage>
</organism>
<dbReference type="OrthoDB" id="10063099at2759"/>
<evidence type="ECO:0000313" key="3">
    <source>
        <dbReference type="Proteomes" id="UP001107558"/>
    </source>
</evidence>